<comment type="caution">
    <text evidence="8">The sequence shown here is derived from an EMBL/GenBank/DDBJ whole genome shotgun (WGS) entry which is preliminary data.</text>
</comment>
<keyword evidence="2" id="KW-0812">Transmembrane</keyword>
<dbReference type="InterPro" id="IPR005565">
    <property type="entry name" value="Hemolysn_activator_HlyB_C"/>
</dbReference>
<dbReference type="Proteomes" id="UP000286576">
    <property type="component" value="Unassembled WGS sequence"/>
</dbReference>
<dbReference type="PANTHER" id="PTHR34597:SF1">
    <property type="entry name" value="HEME_HEMOPEXIN TRANSPORTER PROTEIN HUXB"/>
    <property type="match status" value="1"/>
</dbReference>
<keyword evidence="1" id="KW-0472">Membrane</keyword>
<dbReference type="InterPro" id="IPR051544">
    <property type="entry name" value="TPS_OM_transporter"/>
</dbReference>
<evidence type="ECO:0000256" key="3">
    <source>
        <dbReference type="ARBA" id="ARBA00023237"/>
    </source>
</evidence>
<dbReference type="GO" id="GO:0046819">
    <property type="term" value="P:protein secretion by the type V secretion system"/>
    <property type="evidence" value="ECO:0007669"/>
    <property type="project" value="TreeGrafter"/>
</dbReference>
<dbReference type="InterPro" id="IPR013686">
    <property type="entry name" value="Polypept-transport_assoc_ShlB"/>
</dbReference>
<organism evidence="8 9">
    <name type="scientific">Aurantiacibacter zhengii</name>
    <dbReference type="NCBI Taxonomy" id="2307003"/>
    <lineage>
        <taxon>Bacteria</taxon>
        <taxon>Pseudomonadati</taxon>
        <taxon>Pseudomonadota</taxon>
        <taxon>Alphaproteobacteria</taxon>
        <taxon>Sphingomonadales</taxon>
        <taxon>Erythrobacteraceae</taxon>
        <taxon>Aurantiacibacter</taxon>
    </lineage>
</organism>
<dbReference type="GO" id="GO:0008320">
    <property type="term" value="F:protein transmembrane transporter activity"/>
    <property type="evidence" value="ECO:0007669"/>
    <property type="project" value="TreeGrafter"/>
</dbReference>
<keyword evidence="1" id="KW-1134">Transmembrane beta strand</keyword>
<keyword evidence="3" id="KW-0998">Cell outer membrane</keyword>
<feature type="chain" id="PRO_5019108666" evidence="5">
    <location>
        <begin position="33"/>
        <end position="554"/>
    </location>
</feature>
<keyword evidence="9" id="KW-1185">Reference proteome</keyword>
<evidence type="ECO:0000256" key="1">
    <source>
        <dbReference type="ARBA" id="ARBA00022452"/>
    </source>
</evidence>
<dbReference type="PANTHER" id="PTHR34597">
    <property type="entry name" value="SLR1661 PROTEIN"/>
    <property type="match status" value="1"/>
</dbReference>
<keyword evidence="5" id="KW-0732">Signal</keyword>
<evidence type="ECO:0000256" key="4">
    <source>
        <dbReference type="SAM" id="MobiDB-lite"/>
    </source>
</evidence>
<evidence type="ECO:0000313" key="9">
    <source>
        <dbReference type="Proteomes" id="UP000286576"/>
    </source>
</evidence>
<dbReference type="Pfam" id="PF08479">
    <property type="entry name" value="POTRA_2"/>
    <property type="match status" value="1"/>
</dbReference>
<dbReference type="Gene3D" id="2.40.160.50">
    <property type="entry name" value="membrane protein fhac: a member of the omp85/tpsb transporter family"/>
    <property type="match status" value="1"/>
</dbReference>
<evidence type="ECO:0000259" key="6">
    <source>
        <dbReference type="Pfam" id="PF03865"/>
    </source>
</evidence>
<accession>A0A418NRR2</accession>
<dbReference type="AlphaFoldDB" id="A0A418NRR2"/>
<protein>
    <submittedName>
        <fullName evidence="8">ShlB/FhaC/HecB family hemolysin secretion/activation protein</fullName>
    </submittedName>
</protein>
<sequence length="554" mass="58560">MIYRQRAGRRAFFLSSAPWAALALLLPAHANAQSAPPPPPDPGVISSQVLEQQRERLDALETPADPGPAVTGERPADANVTGEDTIRFELRTVVFDQSRFLSPQELSEVAAPFVGRQVSFADLGAITAAVNAMYDARGLVTARAILAPQAIENGTVRITLVEGVVGQIEVGGARRIAAQDIVNRSGLEPGETLDPRDLERRLSLINRTNPVQVRAGLQPGEQFGLTDIQLAVTMPDPNILQVFADNHGYRSVGRWEGGGYYRRTGLLGASDRLSAFAVASEGALSGTVSYDAAVLGPTTRLGLSYGRSRSEIVNGAFAAAGSVGKTQNLALNYLQPVVSSARGILLASATVGVSETRNFVSDTFVSKTTTKKAGVGLSYDHLAPGFSLRVSGNALIADSPLTGSVSDQTYGVFSGTFEAEKRTGPRLGLRAFGGWQIATQDGVPGDLLFQIGGPLTNRGYEPGALSGDGGYYLSGEIEMLPASDSAEPAIFVFVDHGRVATPRDQPKSLTAIGAGIGFTALDILSVQATAGFPVERLESQSRNPQFYLRTTLQF</sequence>
<feature type="domain" description="Polypeptide-transport-associated ShlB-type" evidence="7">
    <location>
        <begin position="88"/>
        <end position="163"/>
    </location>
</feature>
<evidence type="ECO:0000256" key="5">
    <source>
        <dbReference type="SAM" id="SignalP"/>
    </source>
</evidence>
<dbReference type="GO" id="GO:0098046">
    <property type="term" value="C:type V protein secretion system complex"/>
    <property type="evidence" value="ECO:0007669"/>
    <property type="project" value="TreeGrafter"/>
</dbReference>
<dbReference type="Pfam" id="PF03865">
    <property type="entry name" value="ShlB"/>
    <property type="match status" value="1"/>
</dbReference>
<evidence type="ECO:0000313" key="8">
    <source>
        <dbReference type="EMBL" id="RIV85834.1"/>
    </source>
</evidence>
<evidence type="ECO:0000256" key="2">
    <source>
        <dbReference type="ARBA" id="ARBA00022692"/>
    </source>
</evidence>
<dbReference type="EMBL" id="QXFL01000004">
    <property type="protein sequence ID" value="RIV85834.1"/>
    <property type="molecule type" value="Genomic_DNA"/>
</dbReference>
<proteinExistence type="predicted"/>
<evidence type="ECO:0000259" key="7">
    <source>
        <dbReference type="Pfam" id="PF08479"/>
    </source>
</evidence>
<reference evidence="8 9" key="1">
    <citation type="submission" date="2018-08" db="EMBL/GenBank/DDBJ databases">
        <title>Erythrobacter zhengii sp.nov., a bacterium isolated from deep-sea sediment.</title>
        <authorList>
            <person name="Fang C."/>
            <person name="Wu Y.-H."/>
            <person name="Sun C."/>
            <person name="Wang H."/>
            <person name="Cheng H."/>
            <person name="Meng F.-X."/>
            <person name="Wang C.-S."/>
            <person name="Xu X.-W."/>
        </authorList>
    </citation>
    <scope>NUCLEOTIDE SEQUENCE [LARGE SCALE GENOMIC DNA]</scope>
    <source>
        <strain evidence="8 9">V18</strain>
    </source>
</reference>
<gene>
    <name evidence="8" type="ORF">D2V07_10960</name>
</gene>
<name>A0A418NRR2_9SPHN</name>
<feature type="domain" description="Haemolysin activator HlyB C-terminal" evidence="6">
    <location>
        <begin position="224"/>
        <end position="518"/>
    </location>
</feature>
<dbReference type="Gene3D" id="3.10.20.310">
    <property type="entry name" value="membrane protein fhac"/>
    <property type="match status" value="1"/>
</dbReference>
<feature type="region of interest" description="Disordered" evidence="4">
    <location>
        <begin position="60"/>
        <end position="82"/>
    </location>
</feature>
<feature type="signal peptide" evidence="5">
    <location>
        <begin position="1"/>
        <end position="32"/>
    </location>
</feature>